<evidence type="ECO:0000313" key="1">
    <source>
        <dbReference type="EMBL" id="AGA76815.1"/>
    </source>
</evidence>
<dbReference type="HOGENOM" id="CLU_1432483_0_0_10"/>
<organism evidence="1 2">
    <name type="scientific">Echinicola vietnamensis (strain DSM 17526 / LMG 23754 / KMM 6221)</name>
    <dbReference type="NCBI Taxonomy" id="926556"/>
    <lineage>
        <taxon>Bacteria</taxon>
        <taxon>Pseudomonadati</taxon>
        <taxon>Bacteroidota</taxon>
        <taxon>Cytophagia</taxon>
        <taxon>Cytophagales</taxon>
        <taxon>Cyclobacteriaceae</taxon>
        <taxon>Echinicola</taxon>
    </lineage>
</organism>
<sequence length="189" mass="21015">MKPYVYLFTFLLVFTSCLKDNEQSNVSTQNCANTSFDELAVDFCLLSIDSVPATSFRQGENIIFALTLHNLTSDQLTIKPAFLHNHPFAVRSQNDIFGIGTPITGVWCQFSLNPQELVLAKGTSITLRAPWFWDDEITPTYPLCKADSNPVIPPGNYISMVDLDFSIENNASTNIIDGPQLTVLFAVEN</sequence>
<dbReference type="KEGG" id="evi:Echvi_0536"/>
<dbReference type="EMBL" id="CP003346">
    <property type="protein sequence ID" value="AGA76815.1"/>
    <property type="molecule type" value="Genomic_DNA"/>
</dbReference>
<dbReference type="Proteomes" id="UP000010796">
    <property type="component" value="Chromosome"/>
</dbReference>
<protein>
    <recommendedName>
        <fullName evidence="3">Intracellular proteinase inhibitor BsuPI domain-containing protein</fullName>
    </recommendedName>
</protein>
<reference evidence="2" key="1">
    <citation type="submission" date="2012-02" db="EMBL/GenBank/DDBJ databases">
        <title>The complete genome of Echinicola vietnamensis DSM 17526.</title>
        <authorList>
            <person name="Lucas S."/>
            <person name="Copeland A."/>
            <person name="Lapidus A."/>
            <person name="Glavina del Rio T."/>
            <person name="Dalin E."/>
            <person name="Tice H."/>
            <person name="Bruce D."/>
            <person name="Goodwin L."/>
            <person name="Pitluck S."/>
            <person name="Peters L."/>
            <person name="Ovchinnikova G."/>
            <person name="Teshima H."/>
            <person name="Kyrpides N."/>
            <person name="Mavromatis K."/>
            <person name="Ivanova N."/>
            <person name="Brettin T."/>
            <person name="Detter J.C."/>
            <person name="Han C."/>
            <person name="Larimer F."/>
            <person name="Land M."/>
            <person name="Hauser L."/>
            <person name="Markowitz V."/>
            <person name="Cheng J.-F."/>
            <person name="Hugenholtz P."/>
            <person name="Woyke T."/>
            <person name="Wu D."/>
            <person name="Brambilla E."/>
            <person name="Klenk H.-P."/>
            <person name="Eisen J.A."/>
        </authorList>
    </citation>
    <scope>NUCLEOTIDE SEQUENCE [LARGE SCALE GENOMIC DNA]</scope>
    <source>
        <strain evidence="2">DSM 17526 / LMG 23754 / KMM 6221</strain>
    </source>
</reference>
<evidence type="ECO:0000313" key="2">
    <source>
        <dbReference type="Proteomes" id="UP000010796"/>
    </source>
</evidence>
<evidence type="ECO:0008006" key="3">
    <source>
        <dbReference type="Google" id="ProtNLM"/>
    </source>
</evidence>
<proteinExistence type="predicted"/>
<dbReference type="PROSITE" id="PS51257">
    <property type="entry name" value="PROKAR_LIPOPROTEIN"/>
    <property type="match status" value="1"/>
</dbReference>
<dbReference type="STRING" id="926556.Echvi_0536"/>
<dbReference type="AlphaFoldDB" id="L0FVW8"/>
<dbReference type="OrthoDB" id="836473at2"/>
<name>L0FVW8_ECHVK</name>
<dbReference type="RefSeq" id="WP_015264381.1">
    <property type="nucleotide sequence ID" value="NC_019904.1"/>
</dbReference>
<gene>
    <name evidence="1" type="ordered locus">Echvi_0536</name>
</gene>
<keyword evidence="2" id="KW-1185">Reference proteome</keyword>
<accession>L0FVW8</accession>